<sequence>MEQQTKPPKYGNTKTVVNDIKFDSRAEAQRYSHLMILQRAGHISNLRCQVSFELVSGVKFAGAARAKPSIRYVADFVYTENGKEVIEDVKGVETQEFKIKRHLMLALLGKEVRVLK</sequence>
<reference evidence="2" key="1">
    <citation type="journal article" date="2019" name="Int. J. Syst. Evol. Microbiol.">
        <title>The Global Catalogue of Microorganisms (GCM) 10K type strain sequencing project: providing services to taxonomists for standard genome sequencing and annotation.</title>
        <authorList>
            <consortium name="The Broad Institute Genomics Platform"/>
            <consortium name="The Broad Institute Genome Sequencing Center for Infectious Disease"/>
            <person name="Wu L."/>
            <person name="Ma J."/>
        </authorList>
    </citation>
    <scope>NUCLEOTIDE SEQUENCE [LARGE SCALE GENOMIC DNA]</scope>
    <source>
        <strain evidence="2">CCUG 49452</strain>
    </source>
</reference>
<dbReference type="InterPro" id="IPR009414">
    <property type="entry name" value="DUF1064"/>
</dbReference>
<keyword evidence="2" id="KW-1185">Reference proteome</keyword>
<evidence type="ECO:0000313" key="1">
    <source>
        <dbReference type="EMBL" id="MFC4788609.1"/>
    </source>
</evidence>
<proteinExistence type="predicted"/>
<dbReference type="RefSeq" id="WP_382431191.1">
    <property type="nucleotide sequence ID" value="NZ_JBHSHJ010000003.1"/>
</dbReference>
<accession>A0ABV9QCH0</accession>
<evidence type="ECO:0000313" key="2">
    <source>
        <dbReference type="Proteomes" id="UP001596001"/>
    </source>
</evidence>
<protein>
    <submittedName>
        <fullName evidence="1">DUF1064 domain-containing protein</fullName>
    </submittedName>
</protein>
<dbReference type="Proteomes" id="UP001596001">
    <property type="component" value="Unassembled WGS sequence"/>
</dbReference>
<name>A0ABV9QCH0_9BURK</name>
<dbReference type="EMBL" id="JBHSHJ010000003">
    <property type="protein sequence ID" value="MFC4788609.1"/>
    <property type="molecule type" value="Genomic_DNA"/>
</dbReference>
<comment type="caution">
    <text evidence="1">The sequence shown here is derived from an EMBL/GenBank/DDBJ whole genome shotgun (WGS) entry which is preliminary data.</text>
</comment>
<dbReference type="Pfam" id="PF06356">
    <property type="entry name" value="DUF1064"/>
    <property type="match status" value="1"/>
</dbReference>
<organism evidence="1 2">
    <name type="scientific">Giesbergeria sinuosa</name>
    <dbReference type="NCBI Taxonomy" id="80883"/>
    <lineage>
        <taxon>Bacteria</taxon>
        <taxon>Pseudomonadati</taxon>
        <taxon>Pseudomonadota</taxon>
        <taxon>Betaproteobacteria</taxon>
        <taxon>Burkholderiales</taxon>
        <taxon>Comamonadaceae</taxon>
        <taxon>Giesbergeria</taxon>
    </lineage>
</organism>
<gene>
    <name evidence="1" type="ORF">ACFO6X_06370</name>
</gene>